<dbReference type="Proteomes" id="UP000266568">
    <property type="component" value="Unassembled WGS sequence"/>
</dbReference>
<evidence type="ECO:0000313" key="4">
    <source>
        <dbReference type="EMBL" id="RIA45929.1"/>
    </source>
</evidence>
<protein>
    <recommendedName>
        <fullName evidence="6">Acetyltransferase (GNAT) family protein</fullName>
    </recommendedName>
</protein>
<dbReference type="PANTHER" id="PTHR36449">
    <property type="entry name" value="ACETYLTRANSFERASE-RELATED"/>
    <property type="match status" value="1"/>
</dbReference>
<keyword evidence="5" id="KW-1185">Reference proteome</keyword>
<evidence type="ECO:0000256" key="1">
    <source>
        <dbReference type="ARBA" id="ARBA00022649"/>
    </source>
</evidence>
<dbReference type="EMBL" id="QXDC01000002">
    <property type="protein sequence ID" value="RIA45929.1"/>
    <property type="molecule type" value="Genomic_DNA"/>
</dbReference>
<sequence length="175" mass="19158">MMLPSWHEEAISKAHDRALFDCGDEELNTFLQRYARQSHEAGGAKTFLAIDDSDNRTVLGFYSIAPGSMNYADTPELVKRGLARHEVPGFRLARLATDIRQQGQGLGGQLLGAIGRRCIRVAAEVGGVMLIIDAKSERAAAWYASYGAVPLQDKPLTLVLPFTTLESELRNVGQL</sequence>
<keyword evidence="1" id="KW-1277">Toxin-antitoxin system</keyword>
<dbReference type="OrthoDB" id="9793394at2"/>
<keyword evidence="2" id="KW-0808">Transferase</keyword>
<keyword evidence="3" id="KW-0012">Acyltransferase</keyword>
<proteinExistence type="predicted"/>
<evidence type="ECO:0000256" key="2">
    <source>
        <dbReference type="ARBA" id="ARBA00022679"/>
    </source>
</evidence>
<name>A0A397PDC6_9SPHN</name>
<evidence type="ECO:0000313" key="5">
    <source>
        <dbReference type="Proteomes" id="UP000266568"/>
    </source>
</evidence>
<organism evidence="4 5">
    <name type="scientific">Hephaestia caeni</name>
    <dbReference type="NCBI Taxonomy" id="645617"/>
    <lineage>
        <taxon>Bacteria</taxon>
        <taxon>Pseudomonadati</taxon>
        <taxon>Pseudomonadota</taxon>
        <taxon>Alphaproteobacteria</taxon>
        <taxon>Sphingomonadales</taxon>
        <taxon>Sphingomonadaceae</taxon>
        <taxon>Hephaestia</taxon>
    </lineage>
</organism>
<dbReference type="GO" id="GO:0016746">
    <property type="term" value="F:acyltransferase activity"/>
    <property type="evidence" value="ECO:0007669"/>
    <property type="project" value="UniProtKB-KW"/>
</dbReference>
<dbReference type="RefSeq" id="WP_004211666.1">
    <property type="nucleotide sequence ID" value="NZ_QXDC01000002.1"/>
</dbReference>
<dbReference type="AlphaFoldDB" id="A0A397PDC6"/>
<dbReference type="PANTHER" id="PTHR36449:SF1">
    <property type="entry name" value="ACETYLTRANSFERASE"/>
    <property type="match status" value="1"/>
</dbReference>
<dbReference type="InterPro" id="IPR016181">
    <property type="entry name" value="Acyl_CoA_acyltransferase"/>
</dbReference>
<comment type="caution">
    <text evidence="4">The sequence shown here is derived from an EMBL/GenBank/DDBJ whole genome shotgun (WGS) entry which is preliminary data.</text>
</comment>
<reference evidence="4 5" key="1">
    <citation type="submission" date="2018-08" db="EMBL/GenBank/DDBJ databases">
        <title>Genomic Encyclopedia of Type Strains, Phase IV (KMG-IV): sequencing the most valuable type-strain genomes for metagenomic binning, comparative biology and taxonomic classification.</title>
        <authorList>
            <person name="Goeker M."/>
        </authorList>
    </citation>
    <scope>NUCLEOTIDE SEQUENCE [LARGE SCALE GENOMIC DNA]</scope>
    <source>
        <strain evidence="4 5">DSM 25527</strain>
    </source>
</reference>
<evidence type="ECO:0000256" key="3">
    <source>
        <dbReference type="ARBA" id="ARBA00023315"/>
    </source>
</evidence>
<dbReference type="SUPFAM" id="SSF55729">
    <property type="entry name" value="Acyl-CoA N-acyltransferases (Nat)"/>
    <property type="match status" value="1"/>
</dbReference>
<dbReference type="Gene3D" id="3.40.630.30">
    <property type="match status" value="1"/>
</dbReference>
<gene>
    <name evidence="4" type="ORF">DFR49_0458</name>
</gene>
<evidence type="ECO:0008006" key="6">
    <source>
        <dbReference type="Google" id="ProtNLM"/>
    </source>
</evidence>
<accession>A0A397PDC6</accession>